<evidence type="ECO:0008006" key="3">
    <source>
        <dbReference type="Google" id="ProtNLM"/>
    </source>
</evidence>
<sequence length="179" mass="20805">MKTILIIIASFLLFSCKKNEKIKVFDKTKIDNQILTDSVIIFSNIPTIKTQYDFSENEAKDCLYKHFKKKGIKQNSQIKGDLSETENELFIDYDTIYKINSEKSMAVITYWIAPAYSSGHCILPYRAIISKNQKGLRISNEEFIPQNFYIDSLINDKLYVSDVECANSITKRKYRITLK</sequence>
<dbReference type="OrthoDB" id="1050478at2"/>
<protein>
    <recommendedName>
        <fullName evidence="3">Lipoprotein</fullName>
    </recommendedName>
</protein>
<keyword evidence="2" id="KW-1185">Reference proteome</keyword>
<gene>
    <name evidence="1" type="ORF">Q764_13905</name>
</gene>
<dbReference type="AlphaFoldDB" id="A0A0A2M307"/>
<dbReference type="STRING" id="1121899.GCA_000430025_02698"/>
<evidence type="ECO:0000313" key="2">
    <source>
        <dbReference type="Proteomes" id="UP000030121"/>
    </source>
</evidence>
<name>A0A0A2M307_9FLAO</name>
<organism evidence="1 2">
    <name type="scientific">Flavobacterium suncheonense GH29-5 = DSM 17707</name>
    <dbReference type="NCBI Taxonomy" id="1121899"/>
    <lineage>
        <taxon>Bacteria</taxon>
        <taxon>Pseudomonadati</taxon>
        <taxon>Bacteroidota</taxon>
        <taxon>Flavobacteriia</taxon>
        <taxon>Flavobacteriales</taxon>
        <taxon>Flavobacteriaceae</taxon>
        <taxon>Flavobacterium</taxon>
    </lineage>
</organism>
<accession>A0A0A2M307</accession>
<comment type="caution">
    <text evidence="1">The sequence shown here is derived from an EMBL/GenBank/DDBJ whole genome shotgun (WGS) entry which is preliminary data.</text>
</comment>
<proteinExistence type="predicted"/>
<evidence type="ECO:0000313" key="1">
    <source>
        <dbReference type="EMBL" id="KGO85853.1"/>
    </source>
</evidence>
<dbReference type="EMBL" id="JRLW01000038">
    <property type="protein sequence ID" value="KGO85853.1"/>
    <property type="molecule type" value="Genomic_DNA"/>
</dbReference>
<dbReference type="eggNOG" id="ENOG5032HN7">
    <property type="taxonomic scope" value="Bacteria"/>
</dbReference>
<dbReference type="PROSITE" id="PS51257">
    <property type="entry name" value="PROKAR_LIPOPROTEIN"/>
    <property type="match status" value="1"/>
</dbReference>
<dbReference type="RefSeq" id="WP_035745079.1">
    <property type="nucleotide sequence ID" value="NZ_AUCZ01000028.1"/>
</dbReference>
<reference evidence="1 2" key="1">
    <citation type="submission" date="2013-09" db="EMBL/GenBank/DDBJ databases">
        <authorList>
            <person name="Zeng Z."/>
            <person name="Chen C."/>
        </authorList>
    </citation>
    <scope>NUCLEOTIDE SEQUENCE [LARGE SCALE GENOMIC DNA]</scope>
    <source>
        <strain evidence="1 2">GH29-5</strain>
    </source>
</reference>
<dbReference type="Proteomes" id="UP000030121">
    <property type="component" value="Unassembled WGS sequence"/>
</dbReference>